<name>A0A0R3U8I8_MESCO</name>
<sequence>MTVNYVCFSNLQQSDHDATQSALMSPKCIVLFFASSQHSDQEASHQWSCCVAWSLGLCLVTWDPKTSVTFFDGFPTCLLPSRLCLLLLLIFDYQVQPFCKSLAFQQDVYGLCNFPLIPSTFERHNQVLVHLAVRVRIPSSLTVPVFASPQLPNPPSLSEFYDWSEGPSNDPISLFFGSNGGFGLCGPNSTEFFGLAPIAHVTTQSPSNYAPSPSH</sequence>
<evidence type="ECO:0000313" key="1">
    <source>
        <dbReference type="EMBL" id="VDD77193.1"/>
    </source>
</evidence>
<organism evidence="1 2">
    <name type="scientific">Mesocestoides corti</name>
    <name type="common">Flatworm</name>
    <dbReference type="NCBI Taxonomy" id="53468"/>
    <lineage>
        <taxon>Eukaryota</taxon>
        <taxon>Metazoa</taxon>
        <taxon>Spiralia</taxon>
        <taxon>Lophotrochozoa</taxon>
        <taxon>Platyhelminthes</taxon>
        <taxon>Cestoda</taxon>
        <taxon>Eucestoda</taxon>
        <taxon>Cyclophyllidea</taxon>
        <taxon>Mesocestoididae</taxon>
        <taxon>Mesocestoides</taxon>
    </lineage>
</organism>
<evidence type="ECO:0000313" key="2">
    <source>
        <dbReference type="Proteomes" id="UP000267029"/>
    </source>
</evidence>
<dbReference type="Proteomes" id="UP000267029">
    <property type="component" value="Unassembled WGS sequence"/>
</dbReference>
<keyword evidence="2" id="KW-1185">Reference proteome</keyword>
<reference evidence="1 2" key="1">
    <citation type="submission" date="2018-10" db="EMBL/GenBank/DDBJ databases">
        <authorList>
            <consortium name="Pathogen Informatics"/>
        </authorList>
    </citation>
    <scope>NUCLEOTIDE SEQUENCE [LARGE SCALE GENOMIC DNA]</scope>
</reference>
<dbReference type="EMBL" id="UXSR01000666">
    <property type="protein sequence ID" value="VDD77193.1"/>
    <property type="molecule type" value="Genomic_DNA"/>
</dbReference>
<proteinExistence type="predicted"/>
<accession>A0A0R3U8I8</accession>
<protein>
    <submittedName>
        <fullName evidence="1">Uncharacterized protein</fullName>
    </submittedName>
</protein>
<dbReference type="AlphaFoldDB" id="A0A0R3U8I8"/>
<gene>
    <name evidence="1" type="ORF">MCOS_LOCUS3196</name>
</gene>